<name>A0ABP7QCM7_9GAMM</name>
<protein>
    <submittedName>
        <fullName evidence="3">SDR family oxidoreductase</fullName>
    </submittedName>
</protein>
<dbReference type="InterPro" id="IPR020904">
    <property type="entry name" value="Sc_DH/Rdtase_CS"/>
</dbReference>
<dbReference type="NCBIfam" id="NF005489">
    <property type="entry name" value="PRK07102.1"/>
    <property type="match status" value="1"/>
</dbReference>
<dbReference type="Pfam" id="PF00106">
    <property type="entry name" value="adh_short"/>
    <property type="match status" value="1"/>
</dbReference>
<dbReference type="PANTHER" id="PTHR43669:SF6">
    <property type="entry name" value="DECAPRENYLPHOSPHORYL-2-KETO-BETA-D-ERYTHRO-PENTOSE REDUCTASE"/>
    <property type="match status" value="1"/>
</dbReference>
<dbReference type="InterPro" id="IPR002347">
    <property type="entry name" value="SDR_fam"/>
</dbReference>
<dbReference type="PANTHER" id="PTHR43669">
    <property type="entry name" value="5-KETO-D-GLUCONATE 5-REDUCTASE"/>
    <property type="match status" value="1"/>
</dbReference>
<evidence type="ECO:0000313" key="3">
    <source>
        <dbReference type="EMBL" id="GAA3978910.1"/>
    </source>
</evidence>
<dbReference type="PRINTS" id="PR00081">
    <property type="entry name" value="GDHRDH"/>
</dbReference>
<dbReference type="PROSITE" id="PS00061">
    <property type="entry name" value="ADH_SHORT"/>
    <property type="match status" value="1"/>
</dbReference>
<reference evidence="4" key="1">
    <citation type="journal article" date="2019" name="Int. J. Syst. Evol. Microbiol.">
        <title>The Global Catalogue of Microorganisms (GCM) 10K type strain sequencing project: providing services to taxonomists for standard genome sequencing and annotation.</title>
        <authorList>
            <consortium name="The Broad Institute Genomics Platform"/>
            <consortium name="The Broad Institute Genome Sequencing Center for Infectious Disease"/>
            <person name="Wu L."/>
            <person name="Ma J."/>
        </authorList>
    </citation>
    <scope>NUCLEOTIDE SEQUENCE [LARGE SCALE GENOMIC DNA]</scope>
    <source>
        <strain evidence="4">JCM 17555</strain>
    </source>
</reference>
<comment type="caution">
    <text evidence="3">The sequence shown here is derived from an EMBL/GenBank/DDBJ whole genome shotgun (WGS) entry which is preliminary data.</text>
</comment>
<dbReference type="InterPro" id="IPR036291">
    <property type="entry name" value="NAD(P)-bd_dom_sf"/>
</dbReference>
<evidence type="ECO:0000256" key="1">
    <source>
        <dbReference type="ARBA" id="ARBA00006484"/>
    </source>
</evidence>
<keyword evidence="4" id="KW-1185">Reference proteome</keyword>
<dbReference type="Gene3D" id="3.40.50.720">
    <property type="entry name" value="NAD(P)-binding Rossmann-like Domain"/>
    <property type="match status" value="1"/>
</dbReference>
<comment type="similarity">
    <text evidence="1">Belongs to the short-chain dehydrogenases/reductases (SDR) family.</text>
</comment>
<proteinExistence type="inferred from homology"/>
<dbReference type="EMBL" id="BAABBO010000023">
    <property type="protein sequence ID" value="GAA3978910.1"/>
    <property type="molecule type" value="Genomic_DNA"/>
</dbReference>
<evidence type="ECO:0000313" key="4">
    <source>
        <dbReference type="Proteomes" id="UP001501337"/>
    </source>
</evidence>
<organism evidence="3 4">
    <name type="scientific">Allohahella marinimesophila</name>
    <dbReference type="NCBI Taxonomy" id="1054972"/>
    <lineage>
        <taxon>Bacteria</taxon>
        <taxon>Pseudomonadati</taxon>
        <taxon>Pseudomonadota</taxon>
        <taxon>Gammaproteobacteria</taxon>
        <taxon>Oceanospirillales</taxon>
        <taxon>Hahellaceae</taxon>
        <taxon>Allohahella</taxon>
    </lineage>
</organism>
<gene>
    <name evidence="3" type="ORF">GCM10022278_39350</name>
</gene>
<accession>A0ABP7QCM7</accession>
<keyword evidence="2" id="KW-0560">Oxidoreductase</keyword>
<dbReference type="SUPFAM" id="SSF51735">
    <property type="entry name" value="NAD(P)-binding Rossmann-fold domains"/>
    <property type="match status" value="1"/>
</dbReference>
<dbReference type="Proteomes" id="UP001501337">
    <property type="component" value="Unassembled WGS sequence"/>
</dbReference>
<sequence length="260" mass="28244">MRNGGESGSKPIVVFGATSDVAIALSRRYAQEGASLILVGRNESRLTAVADDLRVRGALHVRTLLQDSLTYDDHPTLVESLFTDHAPAKFYFFQGSLPDQAACEASFEVTREAVEVNFLSIVSYLTWLASALERRPGEKGAAGGASIIVVSSVAGDRGRGSNYVYGASKGGLTIFLQGLRNRLHKSNHGVLTVKPGFIDTKMTADIEKGGPLWAKPEKVADDIRLAADGGRMVLYTPWFWQFIMLVIKSIPEGIFKRLSL</sequence>
<evidence type="ECO:0000256" key="2">
    <source>
        <dbReference type="ARBA" id="ARBA00023002"/>
    </source>
</evidence>